<keyword evidence="1" id="KW-1133">Transmembrane helix</keyword>
<name>A0AA92C708_RHIRH</name>
<protein>
    <submittedName>
        <fullName evidence="2">Uncharacterized protein</fullName>
    </submittedName>
</protein>
<keyword evidence="1" id="KW-0812">Transmembrane</keyword>
<gene>
    <name evidence="2" type="ORF">DC430_05360</name>
</gene>
<dbReference type="EMBL" id="QDFR01000001">
    <property type="protein sequence ID" value="PVE57153.1"/>
    <property type="molecule type" value="Genomic_DNA"/>
</dbReference>
<reference evidence="2 3" key="1">
    <citation type="submission" date="2018-04" db="EMBL/GenBank/DDBJ databases">
        <authorList>
            <person name="Hagen T."/>
        </authorList>
    </citation>
    <scope>NUCLEOTIDE SEQUENCE [LARGE SCALE GENOMIC DNA]</scope>
    <source>
        <strain evidence="2 3">TPD7009</strain>
    </source>
</reference>
<dbReference type="AlphaFoldDB" id="A0AA92C708"/>
<evidence type="ECO:0000256" key="1">
    <source>
        <dbReference type="SAM" id="Phobius"/>
    </source>
</evidence>
<organism evidence="2 3">
    <name type="scientific">Rhizobium rhizogenes</name>
    <name type="common">Agrobacterium rhizogenes</name>
    <dbReference type="NCBI Taxonomy" id="359"/>
    <lineage>
        <taxon>Bacteria</taxon>
        <taxon>Pseudomonadati</taxon>
        <taxon>Pseudomonadota</taxon>
        <taxon>Alphaproteobacteria</taxon>
        <taxon>Hyphomicrobiales</taxon>
        <taxon>Rhizobiaceae</taxon>
        <taxon>Rhizobium/Agrobacterium group</taxon>
        <taxon>Rhizobium</taxon>
    </lineage>
</organism>
<accession>A0AA92C708</accession>
<dbReference type="Proteomes" id="UP000244335">
    <property type="component" value="Unassembled WGS sequence"/>
</dbReference>
<keyword evidence="1" id="KW-0472">Membrane</keyword>
<feature type="transmembrane region" description="Helical" evidence="1">
    <location>
        <begin position="42"/>
        <end position="58"/>
    </location>
</feature>
<comment type="caution">
    <text evidence="2">The sequence shown here is derived from an EMBL/GenBank/DDBJ whole genome shotgun (WGS) entry which is preliminary data.</text>
</comment>
<proteinExistence type="predicted"/>
<sequence length="59" mass="6852">MARNFIAWLRYVLDVEKPYYDYDKDWYADHKTCVRVSTCQKIAILVGASVFGLAFVLST</sequence>
<evidence type="ECO:0000313" key="2">
    <source>
        <dbReference type="EMBL" id="PVE57153.1"/>
    </source>
</evidence>
<evidence type="ECO:0000313" key="3">
    <source>
        <dbReference type="Proteomes" id="UP000244335"/>
    </source>
</evidence>